<name>A0A9X1NIQ9_9ACTN</name>
<proteinExistence type="predicted"/>
<dbReference type="AlphaFoldDB" id="A0A9X1NIQ9"/>
<evidence type="ECO:0000313" key="1">
    <source>
        <dbReference type="EMBL" id="MCD5314810.1"/>
    </source>
</evidence>
<dbReference type="RefSeq" id="WP_231447614.1">
    <property type="nucleotide sequence ID" value="NZ_JAJOMB010000018.1"/>
</dbReference>
<dbReference type="EMBL" id="JAJOMB010000018">
    <property type="protein sequence ID" value="MCD5314810.1"/>
    <property type="molecule type" value="Genomic_DNA"/>
</dbReference>
<keyword evidence="2" id="KW-1185">Reference proteome</keyword>
<protein>
    <submittedName>
        <fullName evidence="1">Uncharacterized protein</fullName>
    </submittedName>
</protein>
<organism evidence="1 2">
    <name type="scientific">Kineosporia babensis</name>
    <dbReference type="NCBI Taxonomy" id="499548"/>
    <lineage>
        <taxon>Bacteria</taxon>
        <taxon>Bacillati</taxon>
        <taxon>Actinomycetota</taxon>
        <taxon>Actinomycetes</taxon>
        <taxon>Kineosporiales</taxon>
        <taxon>Kineosporiaceae</taxon>
        <taxon>Kineosporia</taxon>
    </lineage>
</organism>
<evidence type="ECO:0000313" key="2">
    <source>
        <dbReference type="Proteomes" id="UP001138997"/>
    </source>
</evidence>
<dbReference type="Proteomes" id="UP001138997">
    <property type="component" value="Unassembled WGS sequence"/>
</dbReference>
<sequence length="131" mass="14508">MDDVSEERRGELEVLAEAVRLSLARAGLPVRIFREPSSLEGAIVNIDHRTIRDDGRYGSVYVTWYASQEQGLAVRAALRERRLDDPACQFGEEVHQVMYQALQVILAASGFGTALPPEDDDYDGSIEVLSA</sequence>
<reference evidence="1" key="1">
    <citation type="submission" date="2021-11" db="EMBL/GenBank/DDBJ databases">
        <title>Streptomyces corallinus and Kineosporia corallina sp. nov., two new coral-derived marine actinobacteria.</title>
        <authorList>
            <person name="Buangrab K."/>
            <person name="Sutthacheep M."/>
            <person name="Yeemin T."/>
            <person name="Harunari E."/>
            <person name="Igarashi Y."/>
            <person name="Sripreechasak P."/>
            <person name="Kanchanasin P."/>
            <person name="Tanasupawat S."/>
            <person name="Phongsopitanun W."/>
        </authorList>
    </citation>
    <scope>NUCLEOTIDE SEQUENCE</scope>
    <source>
        <strain evidence="1">JCM 31032</strain>
    </source>
</reference>
<gene>
    <name evidence="1" type="ORF">LR394_28305</name>
</gene>
<accession>A0A9X1NIQ9</accession>
<comment type="caution">
    <text evidence="1">The sequence shown here is derived from an EMBL/GenBank/DDBJ whole genome shotgun (WGS) entry which is preliminary data.</text>
</comment>